<evidence type="ECO:0000256" key="5">
    <source>
        <dbReference type="ARBA" id="ARBA00022839"/>
    </source>
</evidence>
<feature type="domain" description="DHHA1" evidence="7">
    <location>
        <begin position="352"/>
        <end position="443"/>
    </location>
</feature>
<gene>
    <name evidence="9" type="primary">recJ</name>
    <name evidence="9" type="ORF">N2K84_10650</name>
</gene>
<dbReference type="Pfam" id="PF17768">
    <property type="entry name" value="RecJ_OB"/>
    <property type="match status" value="1"/>
</dbReference>
<evidence type="ECO:0000256" key="1">
    <source>
        <dbReference type="ARBA" id="ARBA00005915"/>
    </source>
</evidence>
<dbReference type="EMBL" id="JAPAAF010000013">
    <property type="protein sequence ID" value="MCW0483191.1"/>
    <property type="molecule type" value="Genomic_DNA"/>
</dbReference>
<dbReference type="GO" id="GO:0008409">
    <property type="term" value="F:5'-3' exonuclease activity"/>
    <property type="evidence" value="ECO:0007669"/>
    <property type="project" value="InterPro"/>
</dbReference>
<dbReference type="InterPro" id="IPR041122">
    <property type="entry name" value="RecJ_OB"/>
</dbReference>
<dbReference type="NCBIfam" id="TIGR00644">
    <property type="entry name" value="recJ"/>
    <property type="match status" value="1"/>
</dbReference>
<organism evidence="9 10">
    <name type="scientific">Gaoshiqia sediminis</name>
    <dbReference type="NCBI Taxonomy" id="2986998"/>
    <lineage>
        <taxon>Bacteria</taxon>
        <taxon>Pseudomonadati</taxon>
        <taxon>Bacteroidota</taxon>
        <taxon>Bacteroidia</taxon>
        <taxon>Marinilabiliales</taxon>
        <taxon>Prolixibacteraceae</taxon>
        <taxon>Gaoshiqia</taxon>
    </lineage>
</organism>
<dbReference type="Gene3D" id="3.10.310.30">
    <property type="match status" value="1"/>
</dbReference>
<dbReference type="InterPro" id="IPR003156">
    <property type="entry name" value="DHHA1_dom"/>
</dbReference>
<protein>
    <recommendedName>
        <fullName evidence="2">Single-stranded-DNA-specific exonuclease RecJ</fullName>
    </recommendedName>
</protein>
<keyword evidence="5 9" id="KW-0269">Exonuclease</keyword>
<dbReference type="GO" id="GO:0006310">
    <property type="term" value="P:DNA recombination"/>
    <property type="evidence" value="ECO:0007669"/>
    <property type="project" value="InterPro"/>
</dbReference>
<evidence type="ECO:0000313" key="10">
    <source>
        <dbReference type="Proteomes" id="UP001163821"/>
    </source>
</evidence>
<evidence type="ECO:0000259" key="6">
    <source>
        <dbReference type="Pfam" id="PF01368"/>
    </source>
</evidence>
<accession>A0AA41Y803</accession>
<keyword evidence="3" id="KW-0540">Nuclease</keyword>
<dbReference type="GO" id="GO:0003676">
    <property type="term" value="F:nucleic acid binding"/>
    <property type="evidence" value="ECO:0007669"/>
    <property type="project" value="InterPro"/>
</dbReference>
<dbReference type="Pfam" id="PF02272">
    <property type="entry name" value="DHHA1"/>
    <property type="match status" value="1"/>
</dbReference>
<dbReference type="PANTHER" id="PTHR30255:SF2">
    <property type="entry name" value="SINGLE-STRANDED-DNA-SPECIFIC EXONUCLEASE RECJ"/>
    <property type="match status" value="1"/>
</dbReference>
<name>A0AA41Y803_9BACT</name>
<dbReference type="InterPro" id="IPR051673">
    <property type="entry name" value="SSDNA_exonuclease_RecJ"/>
</dbReference>
<dbReference type="PANTHER" id="PTHR30255">
    <property type="entry name" value="SINGLE-STRANDED-DNA-SPECIFIC EXONUCLEASE RECJ"/>
    <property type="match status" value="1"/>
</dbReference>
<reference evidence="9" key="1">
    <citation type="submission" date="2022-10" db="EMBL/GenBank/DDBJ databases">
        <title>Gaoshiqiia sediminis gen. nov., sp. nov., isolated from coastal sediment.</title>
        <authorList>
            <person name="Yu W.X."/>
            <person name="Mu D.S."/>
            <person name="Du J.Z."/>
            <person name="Liang Y.Q."/>
        </authorList>
    </citation>
    <scope>NUCLEOTIDE SEQUENCE</scope>
    <source>
        <strain evidence="9">A06</strain>
    </source>
</reference>
<dbReference type="SUPFAM" id="SSF64182">
    <property type="entry name" value="DHH phosphoesterases"/>
    <property type="match status" value="1"/>
</dbReference>
<evidence type="ECO:0000259" key="8">
    <source>
        <dbReference type="Pfam" id="PF17768"/>
    </source>
</evidence>
<sequence length="573" mass="64455">MDKIWKVKQQGDSNVIKHLSAALNVNMVIANLLAQRGVTSFNEAKSFFRPKLSDLHDPFLMKDMDKAVERLEQAINNQEKVLIYGDYDVDGTTSVALMYQFLRTRIKDLDYYIPDRYSEGYGISPRSIEFASAEKFSLVIVLDCGIKAVDKIQQAKEKGIDFIICDHHNPDHIIPNAVAVLDPKRPDCDYPYKELSGCGVGFKLLQAYTQKNDVPVVELYDLLDLVVVSIASDIVPVTGENRVLAHYGLKKLNSNPSLGLRTIIRFSGLDGQHISVSDIVFKIGPRLNASGRIEHGKKSVEILVVTDEEQSTRLGDEINSYNEIRKTLDRDITQEALDMIAHDPIQAERNATVLYNRDWHKGVVGIVASRLTEHYYRPTVILTESNGLATGSARSVKDFDLYEAIGQCSDLLESYGGHMYAAGLTMKIDNIPAFTRRFEEIVRNSITDSQQSEILEADAKIQLSEITPKFYRILKQFEPFGPHNMTPLFMTENVLDSGTSRCVGRNMEHLKLDLVEPTGNSSIFPAIAFNQASHYEAISQGLPFDILYSIAENEFRGKTNLQLYIRDISAKIY</sequence>
<comment type="similarity">
    <text evidence="1">Belongs to the RecJ family.</text>
</comment>
<proteinExistence type="inferred from homology"/>
<evidence type="ECO:0000256" key="3">
    <source>
        <dbReference type="ARBA" id="ARBA00022722"/>
    </source>
</evidence>
<dbReference type="InterPro" id="IPR038763">
    <property type="entry name" value="DHH_sf"/>
</dbReference>
<comment type="caution">
    <text evidence="9">The sequence shown here is derived from an EMBL/GenBank/DDBJ whole genome shotgun (WGS) entry which is preliminary data.</text>
</comment>
<keyword evidence="4" id="KW-0378">Hydrolase</keyword>
<dbReference type="Pfam" id="PF01368">
    <property type="entry name" value="DHH"/>
    <property type="match status" value="1"/>
</dbReference>
<evidence type="ECO:0000256" key="2">
    <source>
        <dbReference type="ARBA" id="ARBA00019841"/>
    </source>
</evidence>
<dbReference type="Gene3D" id="3.90.1640.30">
    <property type="match status" value="1"/>
</dbReference>
<feature type="domain" description="RecJ OB" evidence="8">
    <location>
        <begin position="458"/>
        <end position="567"/>
    </location>
</feature>
<dbReference type="RefSeq" id="WP_282591793.1">
    <property type="nucleotide sequence ID" value="NZ_JAPAAF010000013.1"/>
</dbReference>
<evidence type="ECO:0000256" key="4">
    <source>
        <dbReference type="ARBA" id="ARBA00022801"/>
    </source>
</evidence>
<keyword evidence="10" id="KW-1185">Reference proteome</keyword>
<feature type="domain" description="DDH" evidence="6">
    <location>
        <begin position="80"/>
        <end position="227"/>
    </location>
</feature>
<dbReference type="InterPro" id="IPR004610">
    <property type="entry name" value="RecJ"/>
</dbReference>
<dbReference type="InterPro" id="IPR001667">
    <property type="entry name" value="DDH_dom"/>
</dbReference>
<dbReference type="AlphaFoldDB" id="A0AA41Y803"/>
<dbReference type="Proteomes" id="UP001163821">
    <property type="component" value="Unassembled WGS sequence"/>
</dbReference>
<dbReference type="GO" id="GO:0006281">
    <property type="term" value="P:DNA repair"/>
    <property type="evidence" value="ECO:0007669"/>
    <property type="project" value="InterPro"/>
</dbReference>
<evidence type="ECO:0000259" key="7">
    <source>
        <dbReference type="Pfam" id="PF02272"/>
    </source>
</evidence>
<evidence type="ECO:0000313" key="9">
    <source>
        <dbReference type="EMBL" id="MCW0483191.1"/>
    </source>
</evidence>